<comment type="similarity">
    <text evidence="2">Belongs to the VirD4/TraG family.</text>
</comment>
<accession>A0A225DRF7</accession>
<evidence type="ECO:0000256" key="3">
    <source>
        <dbReference type="ARBA" id="ARBA00022475"/>
    </source>
</evidence>
<evidence type="ECO:0000256" key="9">
    <source>
        <dbReference type="SAM" id="SignalP"/>
    </source>
</evidence>
<feature type="compositionally biased region" description="Polar residues" evidence="7">
    <location>
        <begin position="491"/>
        <end position="502"/>
    </location>
</feature>
<evidence type="ECO:0000313" key="11">
    <source>
        <dbReference type="Proteomes" id="UP000214646"/>
    </source>
</evidence>
<keyword evidence="5 8" id="KW-1133">Transmembrane helix</keyword>
<evidence type="ECO:0000256" key="4">
    <source>
        <dbReference type="ARBA" id="ARBA00022692"/>
    </source>
</evidence>
<gene>
    <name evidence="10" type="ORF">FRUB_06321</name>
</gene>
<dbReference type="Gene3D" id="3.40.50.300">
    <property type="entry name" value="P-loop containing nucleotide triphosphate hydrolases"/>
    <property type="match status" value="1"/>
</dbReference>
<keyword evidence="4 8" id="KW-0812">Transmembrane</keyword>
<evidence type="ECO:0000256" key="5">
    <source>
        <dbReference type="ARBA" id="ARBA00022989"/>
    </source>
</evidence>
<dbReference type="PANTHER" id="PTHR37937:SF1">
    <property type="entry name" value="CONJUGATIVE TRANSFER: DNA TRANSPORT"/>
    <property type="match status" value="1"/>
</dbReference>
<dbReference type="CDD" id="cd01127">
    <property type="entry name" value="TrwB_TraG_TraD_VirD4"/>
    <property type="match status" value="2"/>
</dbReference>
<evidence type="ECO:0000256" key="1">
    <source>
        <dbReference type="ARBA" id="ARBA00004651"/>
    </source>
</evidence>
<evidence type="ECO:0000256" key="7">
    <source>
        <dbReference type="SAM" id="MobiDB-lite"/>
    </source>
</evidence>
<dbReference type="AlphaFoldDB" id="A0A225DRF7"/>
<keyword evidence="6 8" id="KW-0472">Membrane</keyword>
<dbReference type="Pfam" id="PF02534">
    <property type="entry name" value="T4SS-DNA_transf"/>
    <property type="match status" value="1"/>
</dbReference>
<comment type="subcellular location">
    <subcellularLocation>
        <location evidence="1">Cell membrane</location>
        <topology evidence="1">Multi-pass membrane protein</topology>
    </subcellularLocation>
</comment>
<evidence type="ECO:0000313" key="10">
    <source>
        <dbReference type="EMBL" id="OWK38945.1"/>
    </source>
</evidence>
<evidence type="ECO:0000256" key="2">
    <source>
        <dbReference type="ARBA" id="ARBA00008806"/>
    </source>
</evidence>
<feature type="chain" id="PRO_5012217554" evidence="9">
    <location>
        <begin position="19"/>
        <end position="627"/>
    </location>
</feature>
<feature type="region of interest" description="Disordered" evidence="7">
    <location>
        <begin position="467"/>
        <end position="505"/>
    </location>
</feature>
<feature type="signal peptide" evidence="9">
    <location>
        <begin position="1"/>
        <end position="18"/>
    </location>
</feature>
<keyword evidence="9" id="KW-0732">Signal</keyword>
<evidence type="ECO:0000256" key="8">
    <source>
        <dbReference type="SAM" id="Phobius"/>
    </source>
</evidence>
<feature type="transmembrane region" description="Helical" evidence="8">
    <location>
        <begin position="557"/>
        <end position="575"/>
    </location>
</feature>
<feature type="compositionally biased region" description="Basic and acidic residues" evidence="7">
    <location>
        <begin position="617"/>
        <end position="627"/>
    </location>
</feature>
<dbReference type="InterPro" id="IPR027417">
    <property type="entry name" value="P-loop_NTPase"/>
</dbReference>
<keyword evidence="3" id="KW-1003">Cell membrane</keyword>
<dbReference type="PANTHER" id="PTHR37937">
    <property type="entry name" value="CONJUGATIVE TRANSFER: DNA TRANSPORT"/>
    <property type="match status" value="1"/>
</dbReference>
<organism evidence="10 11">
    <name type="scientific">Fimbriiglobus ruber</name>
    <dbReference type="NCBI Taxonomy" id="1908690"/>
    <lineage>
        <taxon>Bacteria</taxon>
        <taxon>Pseudomonadati</taxon>
        <taxon>Planctomycetota</taxon>
        <taxon>Planctomycetia</taxon>
        <taxon>Gemmatales</taxon>
        <taxon>Gemmataceae</taxon>
        <taxon>Fimbriiglobus</taxon>
    </lineage>
</organism>
<feature type="region of interest" description="Disordered" evidence="7">
    <location>
        <begin position="582"/>
        <end position="627"/>
    </location>
</feature>
<dbReference type="InterPro" id="IPR051539">
    <property type="entry name" value="T4SS-coupling_protein"/>
</dbReference>
<keyword evidence="11" id="KW-1185">Reference proteome</keyword>
<dbReference type="InterPro" id="IPR003688">
    <property type="entry name" value="TraG/VirD4"/>
</dbReference>
<feature type="compositionally biased region" description="Polar residues" evidence="7">
    <location>
        <begin position="467"/>
        <end position="484"/>
    </location>
</feature>
<dbReference type="EMBL" id="NIDE01000012">
    <property type="protein sequence ID" value="OWK38945.1"/>
    <property type="molecule type" value="Genomic_DNA"/>
</dbReference>
<proteinExistence type="inferred from homology"/>
<protein>
    <submittedName>
        <fullName evidence="10">Conjugal transfer coupling protein TraG</fullName>
    </submittedName>
</protein>
<sequence>MLAAVLTRLFILASVAAAAYILADEVGCFGVVCLALFAIRWAGRSWPGSGTSCGTAAIADAAEMRDAGMNRPNSGIHLGRQLIQIPTRREAILDLVTAPVSHSPAVVENLSLAFGQQEPKQRLWLPKINHCSVFGASGCGKGAGILVTTLLTYNRPVIVLDPKGELYSLTAYARRAAFGRIAHRLDPYHVIRSGGGVSINPLAWVSPDSPFVTDCAKDYAVALVTRGQEKEPFFPNMSELLLQAFIAATIWGASAEDRHLVTVADLIGNPSTFASTLQAMQASDAYGGVLRTLGHQIAALEGKEKASILASVAQYLGWLNSPSVRDTVRATTFDPLAVKTGNTDLFVILPPERLKSASGFVRYLLTAILRRLAQGPPDESREVLVILDEIACVGANLPIIEEMVTLFRGWGVRTIFVWQSLGQLQDVFPGDKAKTFMANMSAQIFAKTNDLDTAKLISEQIGDTTVLTTSTQNGGSYSRPTDTSGQGGHNSGQRSESWSVSHSEAGRRVLKPEEILRLPSRVMVLFTDRTLPVLVEQVRFYDPDFKRPPRCSGVSRLFNRIVFISIGALLILIAWDTAQTRQRKRQPNRYVPTIPSPDTFPSQPSGPPASGFPVHPLGEDRNGQESR</sequence>
<comment type="caution">
    <text evidence="10">The sequence shown here is derived from an EMBL/GenBank/DDBJ whole genome shotgun (WGS) entry which is preliminary data.</text>
</comment>
<dbReference type="GO" id="GO:0005886">
    <property type="term" value="C:plasma membrane"/>
    <property type="evidence" value="ECO:0007669"/>
    <property type="project" value="UniProtKB-SubCell"/>
</dbReference>
<dbReference type="SUPFAM" id="SSF52540">
    <property type="entry name" value="P-loop containing nucleoside triphosphate hydrolases"/>
    <property type="match status" value="1"/>
</dbReference>
<reference evidence="11" key="1">
    <citation type="submission" date="2017-06" db="EMBL/GenBank/DDBJ databases">
        <title>Genome analysis of Fimbriiglobus ruber SP5, the first member of the order Planctomycetales with confirmed chitinolytic capability.</title>
        <authorList>
            <person name="Ravin N.V."/>
            <person name="Rakitin A.L."/>
            <person name="Ivanova A.A."/>
            <person name="Beletsky A.V."/>
            <person name="Kulichevskaya I.S."/>
            <person name="Mardanov A.V."/>
            <person name="Dedysh S.N."/>
        </authorList>
    </citation>
    <scope>NUCLEOTIDE SEQUENCE [LARGE SCALE GENOMIC DNA]</scope>
    <source>
        <strain evidence="11">SP5</strain>
    </source>
</reference>
<evidence type="ECO:0000256" key="6">
    <source>
        <dbReference type="ARBA" id="ARBA00023136"/>
    </source>
</evidence>
<name>A0A225DRF7_9BACT</name>
<dbReference type="Proteomes" id="UP000214646">
    <property type="component" value="Unassembled WGS sequence"/>
</dbReference>